<dbReference type="SUPFAM" id="SSF53681">
    <property type="entry name" value="Aspartate/glutamate racemase"/>
    <property type="match status" value="1"/>
</dbReference>
<dbReference type="Proteomes" id="UP000238956">
    <property type="component" value="Chromosome"/>
</dbReference>
<dbReference type="AlphaFoldDB" id="A0A2L0D6D4"/>
<evidence type="ECO:0000313" key="2">
    <source>
        <dbReference type="Proteomes" id="UP000238956"/>
    </source>
</evidence>
<reference evidence="1 2" key="2">
    <citation type="submission" date="2018-02" db="EMBL/GenBank/DDBJ databases">
        <title>Whole genome sequencing analysis of Streptococcus pluranimalium isolated from cattle infected mastitis in China.</title>
        <authorList>
            <person name="Zhang J.-R."/>
            <person name="Hu G.-Z."/>
        </authorList>
    </citation>
    <scope>NUCLEOTIDE SEQUENCE [LARGE SCALE GENOMIC DNA]</scope>
    <source>
        <strain evidence="1 2">TH11417</strain>
    </source>
</reference>
<dbReference type="InterPro" id="IPR001920">
    <property type="entry name" value="Asp/Glu_race"/>
</dbReference>
<dbReference type="OrthoDB" id="9801055at2"/>
<dbReference type="KEGG" id="splr:C0J00_09755"/>
<evidence type="ECO:0000313" key="1">
    <source>
        <dbReference type="EMBL" id="AUW97365.1"/>
    </source>
</evidence>
<gene>
    <name evidence="1" type="ORF">C0J00_09755</name>
</gene>
<proteinExistence type="predicted"/>
<name>A0A2L0D6D4_9STRE</name>
<dbReference type="EMBL" id="CP025536">
    <property type="protein sequence ID" value="AUW97365.1"/>
    <property type="molecule type" value="Genomic_DNA"/>
</dbReference>
<protein>
    <submittedName>
        <fullName evidence="1">Glutamate racemase</fullName>
    </submittedName>
</protein>
<reference evidence="1 2" key="1">
    <citation type="submission" date="2017-12" db="EMBL/GenBank/DDBJ databases">
        <authorList>
            <person name="Hurst M.R.H."/>
        </authorList>
    </citation>
    <scope>NUCLEOTIDE SEQUENCE [LARGE SCALE GENOMIC DNA]</scope>
    <source>
        <strain evidence="1 2">TH11417</strain>
    </source>
</reference>
<dbReference type="GeneID" id="98394191"/>
<dbReference type="RefSeq" id="WP_104968669.1">
    <property type="nucleotide sequence ID" value="NZ_CP025536.1"/>
</dbReference>
<organism evidence="1 2">
    <name type="scientific">Streptococcus pluranimalium</name>
    <dbReference type="NCBI Taxonomy" id="82348"/>
    <lineage>
        <taxon>Bacteria</taxon>
        <taxon>Bacillati</taxon>
        <taxon>Bacillota</taxon>
        <taxon>Bacilli</taxon>
        <taxon>Lactobacillales</taxon>
        <taxon>Streptococcaceae</taxon>
        <taxon>Streptococcus</taxon>
    </lineage>
</organism>
<sequence>MIGIIAGTPVDTAFGVDLVKRVTDNYISAAISQNPEEQTVFQVLPEVDKKAHLTAVLKDFQAKGVTQVLVYCNSLSSSVDFDELSDALSLEILTPLHFYRDLAMSYQTMGLLAANAQGSAGIERVIAWKNPRSRVHAMSSLDWVEAIENKAPAEQIVASMGLKDTIQLFEALGVEAVVFGCTHFPYFLEAYQKETSLPCLSADDYFLDSLKTKI</sequence>
<keyword evidence="2" id="KW-1185">Reference proteome</keyword>
<dbReference type="Gene3D" id="3.40.50.1860">
    <property type="match status" value="1"/>
</dbReference>
<dbReference type="GO" id="GO:0016855">
    <property type="term" value="F:racemase and epimerase activity, acting on amino acids and derivatives"/>
    <property type="evidence" value="ECO:0007669"/>
    <property type="project" value="InterPro"/>
</dbReference>
<accession>A0A2L0D6D4</accession>